<proteinExistence type="predicted"/>
<feature type="region of interest" description="Disordered" evidence="1">
    <location>
        <begin position="136"/>
        <end position="161"/>
    </location>
</feature>
<dbReference type="AlphaFoldDB" id="A0A3S0H2C0"/>
<protein>
    <submittedName>
        <fullName evidence="2">Uncharacterized protein</fullName>
    </submittedName>
</protein>
<comment type="caution">
    <text evidence="2">The sequence shown here is derived from an EMBL/GenBank/DDBJ whole genome shotgun (WGS) entry which is preliminary data.</text>
</comment>
<evidence type="ECO:0000256" key="1">
    <source>
        <dbReference type="SAM" id="MobiDB-lite"/>
    </source>
</evidence>
<dbReference type="Proteomes" id="UP000267418">
    <property type="component" value="Unassembled WGS sequence"/>
</dbReference>
<evidence type="ECO:0000313" key="3">
    <source>
        <dbReference type="Proteomes" id="UP000267418"/>
    </source>
</evidence>
<accession>A0A3S0H2C0</accession>
<sequence>MLFQKSAPFGVQQSEDNPVHLHQLSLALSNSHFLRIVAIAADAERFLQLLPWRALRVRGPQQGTTVSVAAAEDPRKVVLRIDTSALCLLTPSQGWIHHYDLVSPSLGGCESSFLTVRAEHEDLAVSPSVAHDADLPAVFGTPDTVHGQRIRHTQGHGRSEA</sequence>
<name>A0A3S0H2C0_9BURK</name>
<dbReference type="EMBL" id="RXOE01000002">
    <property type="protein sequence ID" value="RTQ35520.1"/>
    <property type="molecule type" value="Genomic_DNA"/>
</dbReference>
<keyword evidence="3" id="KW-1185">Reference proteome</keyword>
<gene>
    <name evidence="2" type="ORF">EJP69_14255</name>
</gene>
<reference evidence="2 3" key="1">
    <citation type="submission" date="2018-12" db="EMBL/GenBank/DDBJ databases">
        <title>The genome of Variovorax gossypii DSM 100435.</title>
        <authorList>
            <person name="Gao J."/>
            <person name="Sun J."/>
        </authorList>
    </citation>
    <scope>NUCLEOTIDE SEQUENCE [LARGE SCALE GENOMIC DNA]</scope>
    <source>
        <strain evidence="2 3">DSM 100435</strain>
    </source>
</reference>
<evidence type="ECO:0000313" key="2">
    <source>
        <dbReference type="EMBL" id="RTQ35520.1"/>
    </source>
</evidence>
<dbReference type="RefSeq" id="WP_126470764.1">
    <property type="nucleotide sequence ID" value="NZ_RXOE01000002.1"/>
</dbReference>
<organism evidence="2 3">
    <name type="scientific">Variovorax gossypii</name>
    <dbReference type="NCBI Taxonomy" id="1679495"/>
    <lineage>
        <taxon>Bacteria</taxon>
        <taxon>Pseudomonadati</taxon>
        <taxon>Pseudomonadota</taxon>
        <taxon>Betaproteobacteria</taxon>
        <taxon>Burkholderiales</taxon>
        <taxon>Comamonadaceae</taxon>
        <taxon>Variovorax</taxon>
    </lineage>
</organism>